<reference evidence="1" key="1">
    <citation type="submission" date="2018-02" db="EMBL/GenBank/DDBJ databases">
        <title>Rhizophora mucronata_Transcriptome.</title>
        <authorList>
            <person name="Meera S.P."/>
            <person name="Sreeshan A."/>
            <person name="Augustine A."/>
        </authorList>
    </citation>
    <scope>NUCLEOTIDE SEQUENCE</scope>
    <source>
        <tissue evidence="1">Leaf</tissue>
    </source>
</reference>
<protein>
    <submittedName>
        <fullName evidence="1">Uncharacterized protein</fullName>
    </submittedName>
</protein>
<evidence type="ECO:0000313" key="1">
    <source>
        <dbReference type="EMBL" id="MBX47503.1"/>
    </source>
</evidence>
<dbReference type="EMBL" id="GGEC01067019">
    <property type="protein sequence ID" value="MBX47503.1"/>
    <property type="molecule type" value="Transcribed_RNA"/>
</dbReference>
<dbReference type="AlphaFoldDB" id="A0A2P2NYH9"/>
<name>A0A2P2NYH9_RHIMU</name>
<sequence>MSLTKGSKTSSRQGCSLCLGSPAKPDQAHDLSFWWMGRISNVKILLRWYWCEVQHLFFLDTFLMIRGKE</sequence>
<organism evidence="1">
    <name type="scientific">Rhizophora mucronata</name>
    <name type="common">Asiatic mangrove</name>
    <dbReference type="NCBI Taxonomy" id="61149"/>
    <lineage>
        <taxon>Eukaryota</taxon>
        <taxon>Viridiplantae</taxon>
        <taxon>Streptophyta</taxon>
        <taxon>Embryophyta</taxon>
        <taxon>Tracheophyta</taxon>
        <taxon>Spermatophyta</taxon>
        <taxon>Magnoliopsida</taxon>
        <taxon>eudicotyledons</taxon>
        <taxon>Gunneridae</taxon>
        <taxon>Pentapetalae</taxon>
        <taxon>rosids</taxon>
        <taxon>fabids</taxon>
        <taxon>Malpighiales</taxon>
        <taxon>Rhizophoraceae</taxon>
        <taxon>Rhizophora</taxon>
    </lineage>
</organism>
<accession>A0A2P2NYH9</accession>
<proteinExistence type="predicted"/>